<dbReference type="EMBL" id="BQNB010014165">
    <property type="protein sequence ID" value="GJT24809.1"/>
    <property type="molecule type" value="Genomic_DNA"/>
</dbReference>
<dbReference type="Proteomes" id="UP001151760">
    <property type="component" value="Unassembled WGS sequence"/>
</dbReference>
<protein>
    <submittedName>
        <fullName evidence="1">Uncharacterized protein</fullName>
    </submittedName>
</protein>
<gene>
    <name evidence="1" type="ORF">Tco_0894746</name>
</gene>
<comment type="caution">
    <text evidence="1">The sequence shown here is derived from an EMBL/GenBank/DDBJ whole genome shotgun (WGS) entry which is preliminary data.</text>
</comment>
<name>A0ABQ5CIW3_9ASTR</name>
<sequence length="56" mass="6358">MPRQTTHLPQAIKCKERVQPQVKSLSSCGFLRFYQAMSLLLGLKRLHGFLEVTAAQ</sequence>
<reference evidence="1" key="1">
    <citation type="journal article" date="2022" name="Int. J. Mol. Sci.">
        <title>Draft Genome of Tanacetum Coccineum: Genomic Comparison of Closely Related Tanacetum-Family Plants.</title>
        <authorList>
            <person name="Yamashiro T."/>
            <person name="Shiraishi A."/>
            <person name="Nakayama K."/>
            <person name="Satake H."/>
        </authorList>
    </citation>
    <scope>NUCLEOTIDE SEQUENCE</scope>
</reference>
<reference evidence="1" key="2">
    <citation type="submission" date="2022-01" db="EMBL/GenBank/DDBJ databases">
        <authorList>
            <person name="Yamashiro T."/>
            <person name="Shiraishi A."/>
            <person name="Satake H."/>
            <person name="Nakayama K."/>
        </authorList>
    </citation>
    <scope>NUCLEOTIDE SEQUENCE</scope>
</reference>
<accession>A0ABQ5CIW3</accession>
<feature type="non-terminal residue" evidence="1">
    <location>
        <position position="56"/>
    </location>
</feature>
<evidence type="ECO:0000313" key="2">
    <source>
        <dbReference type="Proteomes" id="UP001151760"/>
    </source>
</evidence>
<organism evidence="1 2">
    <name type="scientific">Tanacetum coccineum</name>
    <dbReference type="NCBI Taxonomy" id="301880"/>
    <lineage>
        <taxon>Eukaryota</taxon>
        <taxon>Viridiplantae</taxon>
        <taxon>Streptophyta</taxon>
        <taxon>Embryophyta</taxon>
        <taxon>Tracheophyta</taxon>
        <taxon>Spermatophyta</taxon>
        <taxon>Magnoliopsida</taxon>
        <taxon>eudicotyledons</taxon>
        <taxon>Gunneridae</taxon>
        <taxon>Pentapetalae</taxon>
        <taxon>asterids</taxon>
        <taxon>campanulids</taxon>
        <taxon>Asterales</taxon>
        <taxon>Asteraceae</taxon>
        <taxon>Asteroideae</taxon>
        <taxon>Anthemideae</taxon>
        <taxon>Anthemidinae</taxon>
        <taxon>Tanacetum</taxon>
    </lineage>
</organism>
<evidence type="ECO:0000313" key="1">
    <source>
        <dbReference type="EMBL" id="GJT24809.1"/>
    </source>
</evidence>
<proteinExistence type="predicted"/>
<keyword evidence="2" id="KW-1185">Reference proteome</keyword>